<feature type="domain" description="Flagellar motor switch protein FliN-like C-terminal" evidence="1">
    <location>
        <begin position="292"/>
        <end position="361"/>
    </location>
</feature>
<dbReference type="InterPro" id="IPR036429">
    <property type="entry name" value="SpoA-like_sf"/>
</dbReference>
<dbReference type="RefSeq" id="WP_245783623.1">
    <property type="nucleotide sequence ID" value="NZ_FOMQ01000006.1"/>
</dbReference>
<dbReference type="STRING" id="32040.SAMN04489710_10637"/>
<dbReference type="EMBL" id="FOMQ01000006">
    <property type="protein sequence ID" value="SFD77789.1"/>
    <property type="molecule type" value="Genomic_DNA"/>
</dbReference>
<dbReference type="GO" id="GO:0050918">
    <property type="term" value="P:positive chemotaxis"/>
    <property type="evidence" value="ECO:0007669"/>
    <property type="project" value="TreeGrafter"/>
</dbReference>
<accession>A0A1I1V4G6</accession>
<name>A0A1I1V4G6_9BURK</name>
<protein>
    <submittedName>
        <fullName evidence="2">Type III secretion protein Q</fullName>
    </submittedName>
</protein>
<dbReference type="AlphaFoldDB" id="A0A1I1V4G6"/>
<proteinExistence type="predicted"/>
<evidence type="ECO:0000259" key="1">
    <source>
        <dbReference type="Pfam" id="PF01052"/>
    </source>
</evidence>
<dbReference type="Proteomes" id="UP000199517">
    <property type="component" value="Unassembled WGS sequence"/>
</dbReference>
<evidence type="ECO:0000313" key="3">
    <source>
        <dbReference type="Proteomes" id="UP000199517"/>
    </source>
</evidence>
<sequence>MTDELADRLPKVMPGEAHLARIAFDRRFARWAAQACQEDSGRIATARPGTRRDAVVLDFSCVHGRLQASVPLSAWPALEMAARLTDASLARDVADSLLAAPLAAMAPVLTGLTLTGLSLRPAQAVPLEWICGGVRLGLHSIDEGVAVQLHSCLSRSGQADGAPLSGLQLPGRARIAIRRIASPDLASLAPGDVVLCGSLIAGARRLCHLSFGLGNTMQIPAELDLDSSELTLGAAPRSDAGDTVSLTAFAQLSPGRAAPVHGAFAASVPAEDGGDDDFGAEPEETPLPLTDIGGLSVPVAFEIDTARIRLDDLAALGAGSVVPLNVAVRDATVRLVCHEQVVGTGRLVVIGDSLGVRISRMSLPFSNTSAATP</sequence>
<gene>
    <name evidence="2" type="ORF">SAMN04489710_10637</name>
</gene>
<dbReference type="SUPFAM" id="SSF101801">
    <property type="entry name" value="Surface presentation of antigens (SPOA)"/>
    <property type="match status" value="1"/>
</dbReference>
<dbReference type="Gene3D" id="2.30.330.10">
    <property type="entry name" value="SpoA-like"/>
    <property type="match status" value="1"/>
</dbReference>
<organism evidence="2 3">
    <name type="scientific">Paracidovorax konjaci</name>
    <dbReference type="NCBI Taxonomy" id="32040"/>
    <lineage>
        <taxon>Bacteria</taxon>
        <taxon>Pseudomonadati</taxon>
        <taxon>Pseudomonadota</taxon>
        <taxon>Betaproteobacteria</taxon>
        <taxon>Burkholderiales</taxon>
        <taxon>Comamonadaceae</taxon>
        <taxon>Paracidovorax</taxon>
    </lineage>
</organism>
<evidence type="ECO:0000313" key="2">
    <source>
        <dbReference type="EMBL" id="SFD77789.1"/>
    </source>
</evidence>
<dbReference type="GO" id="GO:0071978">
    <property type="term" value="P:bacterial-type flagellum-dependent swarming motility"/>
    <property type="evidence" value="ECO:0007669"/>
    <property type="project" value="TreeGrafter"/>
</dbReference>
<dbReference type="Pfam" id="PF01052">
    <property type="entry name" value="FliMN_C"/>
    <property type="match status" value="1"/>
</dbReference>
<dbReference type="PANTHER" id="PTHR30034:SF6">
    <property type="entry name" value="YOP PROTEINS TRANSLOCATION PROTEIN Q"/>
    <property type="match status" value="1"/>
</dbReference>
<dbReference type="PANTHER" id="PTHR30034">
    <property type="entry name" value="FLAGELLAR MOTOR SWITCH PROTEIN FLIM"/>
    <property type="match status" value="1"/>
</dbReference>
<dbReference type="InterPro" id="IPR001543">
    <property type="entry name" value="FliN-like_C"/>
</dbReference>
<keyword evidence="3" id="KW-1185">Reference proteome</keyword>
<reference evidence="3" key="1">
    <citation type="submission" date="2016-10" db="EMBL/GenBank/DDBJ databases">
        <authorList>
            <person name="Varghese N."/>
            <person name="Submissions S."/>
        </authorList>
    </citation>
    <scope>NUCLEOTIDE SEQUENCE [LARGE SCALE GENOMIC DNA]</scope>
    <source>
        <strain evidence="3">DSM 7481</strain>
    </source>
</reference>